<evidence type="ECO:0000313" key="1">
    <source>
        <dbReference type="EMBL" id="MEJ7137291.1"/>
    </source>
</evidence>
<proteinExistence type="predicted"/>
<name>A0ACC6NZB2_9BURK</name>
<dbReference type="Proteomes" id="UP001364695">
    <property type="component" value="Unassembled WGS sequence"/>
</dbReference>
<organism evidence="1 2">
    <name type="scientific">Amphibiibacter pelophylacis</name>
    <dbReference type="NCBI Taxonomy" id="1799477"/>
    <lineage>
        <taxon>Bacteria</taxon>
        <taxon>Pseudomonadati</taxon>
        <taxon>Pseudomonadota</taxon>
        <taxon>Betaproteobacteria</taxon>
        <taxon>Burkholderiales</taxon>
        <taxon>Sphaerotilaceae</taxon>
        <taxon>Amphibiibacter</taxon>
    </lineage>
</organism>
<protein>
    <submittedName>
        <fullName evidence="1">LPS export ABC transporter periplasmic protein LptC</fullName>
    </submittedName>
</protein>
<keyword evidence="2" id="KW-1185">Reference proteome</keyword>
<dbReference type="EMBL" id="JAWDIE010000003">
    <property type="protein sequence ID" value="MEJ7137291.1"/>
    <property type="molecule type" value="Genomic_DNA"/>
</dbReference>
<evidence type="ECO:0000313" key="2">
    <source>
        <dbReference type="Proteomes" id="UP001364695"/>
    </source>
</evidence>
<comment type="caution">
    <text evidence="1">The sequence shown here is derived from an EMBL/GenBank/DDBJ whole genome shotgun (WGS) entry which is preliminary data.</text>
</comment>
<reference evidence="1" key="1">
    <citation type="submission" date="2023-10" db="EMBL/GenBank/DDBJ databases">
        <title>Amphibacter perezi, gen. nov., sp. nov. a novel taxa of the family Comamonadaceae, class Betaproteobacteria isolated from the skin microbiota of Pelophylax perezi from different populations.</title>
        <authorList>
            <person name="Costa S."/>
            <person name="Proenca D.N."/>
            <person name="Lopes I."/>
            <person name="Morais P.V."/>
        </authorList>
    </citation>
    <scope>NUCLEOTIDE SEQUENCE</scope>
    <source>
        <strain evidence="1">SL12-8</strain>
    </source>
</reference>
<accession>A0ACC6NZB2</accession>
<gene>
    <name evidence="1" type="primary">lptC</name>
    <name evidence="1" type="ORF">RV045_02455</name>
</gene>
<sequence>MNTLRPPPGWRWPDLSGRLLWGGVLLLVLGAVLWLLDGVRTSDGAAVALDPQRPDYRLERFAWDHCSPDGQAQWRLAGASLEHFPDGRSQVQQARLTQQTGLQKTGAGASAASSEGLLTVTAGQARASGTSPRQIDLDEGAQMLWQDSAGQARLQVNTGAMRWDEASQQVSSRAPVQVKAQGQTWTAGGFVYDIRQRQLRLTGAVRAVITP</sequence>